<proteinExistence type="predicted"/>
<evidence type="ECO:0000313" key="2">
    <source>
        <dbReference type="Proteomes" id="UP001163387"/>
    </source>
</evidence>
<keyword evidence="2" id="KW-1185">Reference proteome</keyword>
<sequence length="121" mass="14169">MTKKFGYNLLTFVYFSNQRRGTAKLVLKKSTCKHTIKIYKKNKNLQISDKVRLLSNFLSSNIVSKISDLAEESSMPYTLIDEIVFVILEQWELFLQWSKKITNALIITVNKNLEFSADWVR</sequence>
<gene>
    <name evidence="1" type="ORF">SHM_16150</name>
</gene>
<evidence type="ECO:0000313" key="1">
    <source>
        <dbReference type="EMBL" id="BDT03969.1"/>
    </source>
</evidence>
<dbReference type="RefSeq" id="WP_281747937.1">
    <property type="nucleotide sequence ID" value="NZ_AP026933.1"/>
</dbReference>
<organism evidence="1 2">
    <name type="scientific">Spiroplasma ixodetis</name>
    <dbReference type="NCBI Taxonomy" id="2141"/>
    <lineage>
        <taxon>Bacteria</taxon>
        <taxon>Bacillati</taxon>
        <taxon>Mycoplasmatota</taxon>
        <taxon>Mollicutes</taxon>
        <taxon>Entomoplasmatales</taxon>
        <taxon>Spiroplasmataceae</taxon>
        <taxon>Spiroplasma</taxon>
    </lineage>
</organism>
<reference evidence="1 2" key="1">
    <citation type="journal article" date="2022" name="Front. Microbiol.">
        <title>Male-killing mechanisms vary between Spiroplasma species.</title>
        <authorList>
            <person name="Arai H."/>
            <person name="Inoue M."/>
            <person name="Kageyama D."/>
        </authorList>
    </citation>
    <scope>NUCLEOTIDE SEQUENCE [LARGE SCALE GENOMIC DNA]</scope>
    <source>
        <strain evidence="2">sHm</strain>
    </source>
</reference>
<dbReference type="EMBL" id="AP026933">
    <property type="protein sequence ID" value="BDT03969.1"/>
    <property type="molecule type" value="Genomic_DNA"/>
</dbReference>
<accession>A0ABN6T3C2</accession>
<dbReference type="Proteomes" id="UP001163387">
    <property type="component" value="Chromosome"/>
</dbReference>
<name>A0ABN6T3C2_9MOLU</name>
<protein>
    <submittedName>
        <fullName evidence="1">Uncharacterized protein</fullName>
    </submittedName>
</protein>